<name>A0A160FRL3_9BURK</name>
<evidence type="ECO:0000313" key="3">
    <source>
        <dbReference type="Proteomes" id="UP000076852"/>
    </source>
</evidence>
<dbReference type="STRING" id="1804984.AYM40_25280"/>
<dbReference type="Proteomes" id="UP000076852">
    <property type="component" value="Chromosome 2"/>
</dbReference>
<accession>A0A160FRL3</accession>
<dbReference type="RefSeq" id="WP_063498936.1">
    <property type="nucleotide sequence ID" value="NZ_CP014579.1"/>
</dbReference>
<feature type="transmembrane region" description="Helical" evidence="1">
    <location>
        <begin position="76"/>
        <end position="93"/>
    </location>
</feature>
<keyword evidence="1" id="KW-1133">Transmembrane helix</keyword>
<dbReference type="KEGG" id="buz:AYM40_25280"/>
<organism evidence="2 3">
    <name type="scientific">Paraburkholderia phytofirmans OLGA172</name>
    <dbReference type="NCBI Taxonomy" id="1417228"/>
    <lineage>
        <taxon>Bacteria</taxon>
        <taxon>Pseudomonadati</taxon>
        <taxon>Pseudomonadota</taxon>
        <taxon>Betaproteobacteria</taxon>
        <taxon>Burkholderiales</taxon>
        <taxon>Burkholderiaceae</taxon>
        <taxon>Paraburkholderia</taxon>
    </lineage>
</organism>
<proteinExistence type="predicted"/>
<protein>
    <submittedName>
        <fullName evidence="2">Uncharacterized protein</fullName>
    </submittedName>
</protein>
<dbReference type="EMBL" id="CP014579">
    <property type="protein sequence ID" value="ANB75655.1"/>
    <property type="molecule type" value="Genomic_DNA"/>
</dbReference>
<reference evidence="2 3" key="1">
    <citation type="journal article" date="2016" name="Gene">
        <title>PacBio SMRT assembly of a complex multi-replicon genome reveals chlorocatechol degradative operon in a region of genome plasticity.</title>
        <authorList>
            <person name="Ricker N."/>
            <person name="Shen S.Y."/>
            <person name="Goordial J."/>
            <person name="Jin S."/>
            <person name="Fulthorpe R.R."/>
        </authorList>
    </citation>
    <scope>NUCLEOTIDE SEQUENCE [LARGE SCALE GENOMIC DNA]</scope>
    <source>
        <strain evidence="2 3">OLGA172</strain>
    </source>
</reference>
<dbReference type="NCBIfam" id="NF037976">
    <property type="entry name" value="gtrA_1"/>
    <property type="match status" value="1"/>
</dbReference>
<feature type="transmembrane region" description="Helical" evidence="1">
    <location>
        <begin position="7"/>
        <end position="28"/>
    </location>
</feature>
<evidence type="ECO:0000313" key="2">
    <source>
        <dbReference type="EMBL" id="ANB75655.1"/>
    </source>
</evidence>
<feature type="transmembrane region" description="Helical" evidence="1">
    <location>
        <begin position="34"/>
        <end position="56"/>
    </location>
</feature>
<feature type="transmembrane region" description="Helical" evidence="1">
    <location>
        <begin position="105"/>
        <end position="125"/>
    </location>
</feature>
<dbReference type="AlphaFoldDB" id="A0A160FRL3"/>
<dbReference type="OrthoDB" id="565050at2"/>
<keyword evidence="1" id="KW-0472">Membrane</keyword>
<sequence>MTGSKIVFLYSLFAAISIGANLGTQKVFLITWPLLYAVPLSVLTGTIVGLAAKFILDKIWIFKFRHRDLAHGLRNFILYATMGLGTTAIFWGFEFGADRLFYTESARLGGGALGLTMGYLVKYHLDKKFVFS</sequence>
<evidence type="ECO:0000256" key="1">
    <source>
        <dbReference type="SAM" id="Phobius"/>
    </source>
</evidence>
<keyword evidence="1" id="KW-0812">Transmembrane</keyword>
<keyword evidence="3" id="KW-1185">Reference proteome</keyword>
<gene>
    <name evidence="2" type="ORF">AYM40_25280</name>
</gene>